<feature type="domain" description="Terpene synthase metal-binding" evidence="7">
    <location>
        <begin position="586"/>
        <end position="821"/>
    </location>
</feature>
<sequence length="891" mass="101245">MTAAVSISFLLLRLAVWGALFTCHCPTLVNPYLNLWKNFTLAFQPTIAGKVLTRHAARSEAGDARYTSGFLNVTPEYRFSLLPICFFVSTESSLFPGLDVDTKTKTGALRFEDTKERIQKLFKNVELSVSAYDTAWVAMVPSPNSLNRPLFPECINWVLDHQNPDGSWGILHDHQLVMKATLLSTLACVLTLKRWNIGHDHMSKGMLTFLEFFFMKYSVMNSRHFLCFAALSFIKSNIASATDENQRSPVGFDIIFPGMIEYAKDLNLNLPLASMNVDALVQKKELELRSCCSNSEGGKAYLAYVSEGIGKLQDWDMVMQYQRKNGSLFSSPSTTAVAFMHRNDDGCFNYLRSILQKFHSSVPAIYPLDIYARLHMVDSLQKLGIDRHFKDEIRSVLDETYRCWMQGEENIFLDASTCAMAFRMLRVEGYDVSSDQLTQFSEDLFPNCLGGHLKDFGASLELFKASQIIIYPDEFILENINSWTSRFLNHGLSGGSVHFDRTERLVKQEAVNAFEFPYNSTLERLSNKRALESYSGDIVRISKTTYACLNFGHQDFLELAVEDFNTLQCIHRKELKELEKWVIENKLDKLKFARQKLAYCYFSAAATLTSPELCDARLSWAKNGVLTTVVDDFFDVGGSEEELVNLIQLVEKWDASGEAGYCSKEVEIIFLALHSTICEIGEKALPWQGRSVTRNVIDIWLALLESMRKEAEWLKNKVVPSLDEYMENGYVSFALGPIVLPTLYFVGPKLPEEIIGNCEYQKLFKLMSTSGRLLNDTRTFDRESSEGKLNALSLYLISAGGKLSKEEATEAMKGDVDRTRRELLRLVLQENSTIPRACKDLFWKMSCVVHLFYRKDDGFTSHELMNSAKALFELPMVLDELLNKRNTKEIS</sequence>
<evidence type="ECO:0000259" key="6">
    <source>
        <dbReference type="Pfam" id="PF01397"/>
    </source>
</evidence>
<dbReference type="GO" id="GO:0009686">
    <property type="term" value="P:gibberellin biosynthetic process"/>
    <property type="evidence" value="ECO:0007669"/>
    <property type="project" value="TreeGrafter"/>
</dbReference>
<accession>A0A5D3BE57</accession>
<evidence type="ECO:0000256" key="3">
    <source>
        <dbReference type="ARBA" id="ARBA00022842"/>
    </source>
</evidence>
<dbReference type="InterPro" id="IPR050148">
    <property type="entry name" value="Terpene_synthase-like"/>
</dbReference>
<keyword evidence="3" id="KW-0460">Magnesium</keyword>
<dbReference type="InterPro" id="IPR036965">
    <property type="entry name" value="Terpene_synth_N_sf"/>
</dbReference>
<dbReference type="Gene3D" id="1.10.600.10">
    <property type="entry name" value="Farnesyl Diphosphate Synthase"/>
    <property type="match status" value="1"/>
</dbReference>
<evidence type="ECO:0000256" key="2">
    <source>
        <dbReference type="ARBA" id="ARBA00022723"/>
    </source>
</evidence>
<dbReference type="InterPro" id="IPR008930">
    <property type="entry name" value="Terpenoid_cyclase/PrenylTrfase"/>
</dbReference>
<dbReference type="GO" id="GO:0009507">
    <property type="term" value="C:chloroplast"/>
    <property type="evidence" value="ECO:0007669"/>
    <property type="project" value="TreeGrafter"/>
</dbReference>
<evidence type="ECO:0000313" key="9">
    <source>
        <dbReference type="Proteomes" id="UP000321947"/>
    </source>
</evidence>
<dbReference type="CDD" id="cd00684">
    <property type="entry name" value="Terpene_cyclase_plant_C1"/>
    <property type="match status" value="1"/>
</dbReference>
<comment type="cofactor">
    <cofactor evidence="1">
        <name>Mg(2+)</name>
        <dbReference type="ChEBI" id="CHEBI:18420"/>
    </cofactor>
</comment>
<evidence type="ECO:0000256" key="4">
    <source>
        <dbReference type="ARBA" id="ARBA00023239"/>
    </source>
</evidence>
<dbReference type="InterPro" id="IPR044814">
    <property type="entry name" value="Terpene_cyclase_plant_C1"/>
</dbReference>
<comment type="caution">
    <text evidence="8">The sequence shown here is derived from an EMBL/GenBank/DDBJ whole genome shotgun (WGS) entry which is preliminary data.</text>
</comment>
<dbReference type="GO" id="GO:0000287">
    <property type="term" value="F:magnesium ion binding"/>
    <property type="evidence" value="ECO:0007669"/>
    <property type="project" value="InterPro"/>
</dbReference>
<dbReference type="EMBL" id="SSTD01019265">
    <property type="protein sequence ID" value="TYJ96745.1"/>
    <property type="molecule type" value="Genomic_DNA"/>
</dbReference>
<dbReference type="FunFam" id="1.10.600.10:FF:000005">
    <property type="entry name" value="Ent-kaur-16-ene synthase, chloroplastic"/>
    <property type="match status" value="1"/>
</dbReference>
<dbReference type="SUPFAM" id="SSF48239">
    <property type="entry name" value="Terpenoid cyclases/Protein prenyltransferases"/>
    <property type="match status" value="2"/>
</dbReference>
<dbReference type="SUPFAM" id="SSF48576">
    <property type="entry name" value="Terpenoid synthases"/>
    <property type="match status" value="1"/>
</dbReference>
<dbReference type="PANTHER" id="PTHR31739:SF3">
    <property type="entry name" value="ENT-KAUR-16-ENE SYNTHASE, CHLOROPLASTIC"/>
    <property type="match status" value="1"/>
</dbReference>
<dbReference type="InterPro" id="IPR008949">
    <property type="entry name" value="Isoprenoid_synthase_dom_sf"/>
</dbReference>
<dbReference type="InterPro" id="IPR005630">
    <property type="entry name" value="Terpene_synthase_metal-bd"/>
</dbReference>
<keyword evidence="5" id="KW-0732">Signal</keyword>
<evidence type="ECO:0000256" key="1">
    <source>
        <dbReference type="ARBA" id="ARBA00001946"/>
    </source>
</evidence>
<dbReference type="Gene3D" id="1.50.10.130">
    <property type="entry name" value="Terpene synthase, N-terminal domain"/>
    <property type="match status" value="1"/>
</dbReference>
<keyword evidence="4" id="KW-0456">Lyase</keyword>
<protein>
    <submittedName>
        <fullName evidence="8">Ent-kaur-16-ene synthase</fullName>
    </submittedName>
</protein>
<dbReference type="FunFam" id="1.50.10.130:FF:000002">
    <property type="entry name" value="Ent-copalyl diphosphate synthase, chloroplastic"/>
    <property type="match status" value="1"/>
</dbReference>
<feature type="chain" id="PRO_5022933497" evidence="5">
    <location>
        <begin position="19"/>
        <end position="891"/>
    </location>
</feature>
<dbReference type="Pfam" id="PF01397">
    <property type="entry name" value="Terpene_synth"/>
    <property type="match status" value="1"/>
</dbReference>
<evidence type="ECO:0000313" key="8">
    <source>
        <dbReference type="EMBL" id="TYJ96745.1"/>
    </source>
</evidence>
<organism evidence="8 9">
    <name type="scientific">Cucumis melo var. makuwa</name>
    <name type="common">Oriental melon</name>
    <dbReference type="NCBI Taxonomy" id="1194695"/>
    <lineage>
        <taxon>Eukaryota</taxon>
        <taxon>Viridiplantae</taxon>
        <taxon>Streptophyta</taxon>
        <taxon>Embryophyta</taxon>
        <taxon>Tracheophyta</taxon>
        <taxon>Spermatophyta</taxon>
        <taxon>Magnoliopsida</taxon>
        <taxon>eudicotyledons</taxon>
        <taxon>Gunneridae</taxon>
        <taxon>Pentapetalae</taxon>
        <taxon>rosids</taxon>
        <taxon>fabids</taxon>
        <taxon>Cucurbitales</taxon>
        <taxon>Cucurbitaceae</taxon>
        <taxon>Benincaseae</taxon>
        <taxon>Cucumis</taxon>
    </lineage>
</organism>
<dbReference type="AlphaFoldDB" id="A0A5D3BE57"/>
<dbReference type="PANTHER" id="PTHR31739">
    <property type="entry name" value="ENT-COPALYL DIPHOSPHATE SYNTHASE, CHLOROPLASTIC"/>
    <property type="match status" value="1"/>
</dbReference>
<feature type="domain" description="Terpene synthase N-terminal" evidence="6">
    <location>
        <begin position="314"/>
        <end position="496"/>
    </location>
</feature>
<dbReference type="SFLD" id="SFLDG01014">
    <property type="entry name" value="Terpene_Cyclase_Like_1_N-term"/>
    <property type="match status" value="1"/>
</dbReference>
<feature type="signal peptide" evidence="5">
    <location>
        <begin position="1"/>
        <end position="18"/>
    </location>
</feature>
<keyword evidence="2" id="KW-0479">Metal-binding</keyword>
<dbReference type="Gene3D" id="1.50.10.160">
    <property type="match status" value="1"/>
</dbReference>
<evidence type="ECO:0000259" key="7">
    <source>
        <dbReference type="Pfam" id="PF03936"/>
    </source>
</evidence>
<dbReference type="Pfam" id="PF03936">
    <property type="entry name" value="Terpene_synth_C"/>
    <property type="match status" value="1"/>
</dbReference>
<name>A0A5D3BE57_CUCMM</name>
<gene>
    <name evidence="8" type="ORF">E5676_scaffold986G00380</name>
</gene>
<reference evidence="8 9" key="1">
    <citation type="submission" date="2019-08" db="EMBL/GenBank/DDBJ databases">
        <title>Draft genome sequences of two oriental melons (Cucumis melo L. var makuwa).</title>
        <authorList>
            <person name="Kwon S.-Y."/>
        </authorList>
    </citation>
    <scope>NUCLEOTIDE SEQUENCE [LARGE SCALE GENOMIC DNA]</scope>
    <source>
        <strain evidence="9">cv. Chang Bougi</strain>
        <tissue evidence="8">Leaf</tissue>
    </source>
</reference>
<dbReference type="Proteomes" id="UP000321947">
    <property type="component" value="Unassembled WGS sequence"/>
</dbReference>
<evidence type="ECO:0000256" key="5">
    <source>
        <dbReference type="SAM" id="SignalP"/>
    </source>
</evidence>
<dbReference type="GO" id="GO:0010333">
    <property type="term" value="F:terpene synthase activity"/>
    <property type="evidence" value="ECO:0007669"/>
    <property type="project" value="InterPro"/>
</dbReference>
<proteinExistence type="predicted"/>
<dbReference type="InterPro" id="IPR001906">
    <property type="entry name" value="Terpene_synth_N"/>
</dbReference>
<dbReference type="Gene3D" id="1.50.10.20">
    <property type="match status" value="1"/>
</dbReference>